<keyword evidence="1" id="KW-1133">Transmembrane helix</keyword>
<keyword evidence="1" id="KW-0472">Membrane</keyword>
<evidence type="ECO:0000313" key="3">
    <source>
        <dbReference type="Proteomes" id="UP000324832"/>
    </source>
</evidence>
<reference evidence="2 3" key="1">
    <citation type="submission" date="2017-07" db="EMBL/GenBank/DDBJ databases">
        <authorList>
            <person name="Talla V."/>
            <person name="Backstrom N."/>
        </authorList>
    </citation>
    <scope>NUCLEOTIDE SEQUENCE [LARGE SCALE GENOMIC DNA]</scope>
</reference>
<evidence type="ECO:0000256" key="1">
    <source>
        <dbReference type="SAM" id="Phobius"/>
    </source>
</evidence>
<name>A0A5E4Q8J5_9NEOP</name>
<dbReference type="EMBL" id="FZQP02001804">
    <property type="protein sequence ID" value="VVC93892.1"/>
    <property type="molecule type" value="Genomic_DNA"/>
</dbReference>
<organism evidence="2 3">
    <name type="scientific">Leptidea sinapis</name>
    <dbReference type="NCBI Taxonomy" id="189913"/>
    <lineage>
        <taxon>Eukaryota</taxon>
        <taxon>Metazoa</taxon>
        <taxon>Ecdysozoa</taxon>
        <taxon>Arthropoda</taxon>
        <taxon>Hexapoda</taxon>
        <taxon>Insecta</taxon>
        <taxon>Pterygota</taxon>
        <taxon>Neoptera</taxon>
        <taxon>Endopterygota</taxon>
        <taxon>Lepidoptera</taxon>
        <taxon>Glossata</taxon>
        <taxon>Ditrysia</taxon>
        <taxon>Papilionoidea</taxon>
        <taxon>Pieridae</taxon>
        <taxon>Dismorphiinae</taxon>
        <taxon>Leptidea</taxon>
    </lineage>
</organism>
<accession>A0A5E4Q8J5</accession>
<feature type="transmembrane region" description="Helical" evidence="1">
    <location>
        <begin position="108"/>
        <end position="128"/>
    </location>
</feature>
<feature type="transmembrane region" description="Helical" evidence="1">
    <location>
        <begin position="140"/>
        <end position="160"/>
    </location>
</feature>
<keyword evidence="3" id="KW-1185">Reference proteome</keyword>
<dbReference type="Proteomes" id="UP000324832">
    <property type="component" value="Unassembled WGS sequence"/>
</dbReference>
<keyword evidence="1" id="KW-0812">Transmembrane</keyword>
<protein>
    <submittedName>
        <fullName evidence="2">Uncharacterized protein</fullName>
    </submittedName>
</protein>
<sequence length="184" mass="20878">MSNPQDLSTNNSNININDEETKIVIDTNNADLKHNNENNTCTLQIDSIKTNVEKANNEESQKKDGNINRKENITWVQFVAMPRDATHIEPTGAPLEYDPQTRNYFVKYVFSIVFIMLILTAIFDAIVLNSDDIKRIFLRYNLLIVIGALIIVIAMNYVIFCSACSRVPPCNFISLFIVCGTKLK</sequence>
<gene>
    <name evidence="2" type="ORF">LSINAPIS_LOCUS5989</name>
</gene>
<dbReference type="AlphaFoldDB" id="A0A5E4Q8J5"/>
<evidence type="ECO:0000313" key="2">
    <source>
        <dbReference type="EMBL" id="VVC93892.1"/>
    </source>
</evidence>
<proteinExistence type="predicted"/>